<protein>
    <recommendedName>
        <fullName evidence="4">Arrestin-like N-terminal domain-containing protein</fullName>
    </recommendedName>
</protein>
<gene>
    <name evidence="2" type="ORF">E1B28_011085</name>
</gene>
<evidence type="ECO:0000256" key="1">
    <source>
        <dbReference type="SAM" id="MobiDB-lite"/>
    </source>
</evidence>
<accession>A0A9P7RTI9</accession>
<reference evidence="2" key="1">
    <citation type="journal article" date="2021" name="Genome Biol. Evol.">
        <title>The assembled and annotated genome of the fairy-ring fungus Marasmius oreades.</title>
        <authorList>
            <person name="Hiltunen M."/>
            <person name="Ament-Velasquez S.L."/>
            <person name="Johannesson H."/>
        </authorList>
    </citation>
    <scope>NUCLEOTIDE SEQUENCE</scope>
    <source>
        <strain evidence="2">03SP1</strain>
    </source>
</reference>
<dbReference type="RefSeq" id="XP_043005867.1">
    <property type="nucleotide sequence ID" value="XM_043156083.1"/>
</dbReference>
<dbReference type="OrthoDB" id="3262423at2759"/>
<name>A0A9P7RTI9_9AGAR</name>
<dbReference type="GeneID" id="66080160"/>
<keyword evidence="3" id="KW-1185">Reference proteome</keyword>
<feature type="region of interest" description="Disordered" evidence="1">
    <location>
        <begin position="429"/>
        <end position="463"/>
    </location>
</feature>
<dbReference type="EMBL" id="CM032187">
    <property type="protein sequence ID" value="KAG7089397.1"/>
    <property type="molecule type" value="Genomic_DNA"/>
</dbReference>
<sequence>MQLFINDTASISGSVTSLPAYTRRESPPPRFPTQHVFQLSHNLSDKRNSKPWITLYLISNSRDPKSLPTYVEGDKITGSVELDLEEAGDNIQSVKVIVRGDLTNGYDAQERTTFLELTQTLWCKSTEDSGRTSGRLLGHNRWAFSVSLPKTVTIPGSPVDDRRQFPLPPTVVERYTRASVRYDLIVHVVRSKFRYNSSLSTTFVYIPATRPAPPSPLRQLAYQDSSPIIGPETDPEGWNTLPPVKIQGSLFNARNIEVVCHLSLAKPLCYTRGSVIPLSLLLSSADSQALDLFSVRPAIDVRLRRQVHCRHELVRAEINRPIGMLGFTKKTKNQSSEDSALAVWWLSPEGCREAGDGLVSRRMHGELSLPTSLKPSCEISHFRICYTVALFPFDTPGFQVSSLDQTNINLEPLLEQQVNIATVLPRGPRPISYAPPDAAGCRRGKPVRPSSACRPSSAHVRRP</sequence>
<dbReference type="KEGG" id="more:E1B28_011085"/>
<evidence type="ECO:0000313" key="2">
    <source>
        <dbReference type="EMBL" id="KAG7089397.1"/>
    </source>
</evidence>
<dbReference type="Proteomes" id="UP001049176">
    <property type="component" value="Chromosome 7"/>
</dbReference>
<organism evidence="2 3">
    <name type="scientific">Marasmius oreades</name>
    <name type="common">fairy-ring Marasmius</name>
    <dbReference type="NCBI Taxonomy" id="181124"/>
    <lineage>
        <taxon>Eukaryota</taxon>
        <taxon>Fungi</taxon>
        <taxon>Dikarya</taxon>
        <taxon>Basidiomycota</taxon>
        <taxon>Agaricomycotina</taxon>
        <taxon>Agaricomycetes</taxon>
        <taxon>Agaricomycetidae</taxon>
        <taxon>Agaricales</taxon>
        <taxon>Marasmiineae</taxon>
        <taxon>Marasmiaceae</taxon>
        <taxon>Marasmius</taxon>
    </lineage>
</organism>
<dbReference type="Gene3D" id="2.60.40.640">
    <property type="match status" value="1"/>
</dbReference>
<dbReference type="AlphaFoldDB" id="A0A9P7RTI9"/>
<evidence type="ECO:0000313" key="3">
    <source>
        <dbReference type="Proteomes" id="UP001049176"/>
    </source>
</evidence>
<evidence type="ECO:0008006" key="4">
    <source>
        <dbReference type="Google" id="ProtNLM"/>
    </source>
</evidence>
<proteinExistence type="predicted"/>
<comment type="caution">
    <text evidence="2">The sequence shown here is derived from an EMBL/GenBank/DDBJ whole genome shotgun (WGS) entry which is preliminary data.</text>
</comment>
<dbReference type="InterPro" id="IPR014752">
    <property type="entry name" value="Arrestin-like_C"/>
</dbReference>